<keyword evidence="1" id="KW-0812">Transmembrane</keyword>
<evidence type="ECO:0000313" key="2">
    <source>
        <dbReference type="EMBL" id="MBW7953847.1"/>
    </source>
</evidence>
<feature type="transmembrane region" description="Helical" evidence="1">
    <location>
        <begin position="12"/>
        <end position="37"/>
    </location>
</feature>
<dbReference type="InterPro" id="IPR052173">
    <property type="entry name" value="Beta-lactam_resp_regulator"/>
</dbReference>
<accession>A0A952AKS3</accession>
<dbReference type="PANTHER" id="PTHR34978">
    <property type="entry name" value="POSSIBLE SENSOR-TRANSDUCER PROTEIN BLAR"/>
    <property type="match status" value="1"/>
</dbReference>
<evidence type="ECO:0000313" key="3">
    <source>
        <dbReference type="Proteomes" id="UP000781173"/>
    </source>
</evidence>
<reference evidence="2" key="1">
    <citation type="journal article" date="2022" name="ISME J.">
        <title>A general approach to explore prokaryotic protein glycosylation reveals the unique surface layer modulation of an anammox bacterium.</title>
        <authorList>
            <person name="Pabst M."/>
            <person name="Grouzdev D.S."/>
            <person name="Lawson C.E."/>
            <person name="Kleikamp H.B.C."/>
            <person name="de Ram C."/>
            <person name="Louwen R."/>
            <person name="Lin Y.M."/>
            <person name="Lucker S."/>
            <person name="van Loosdrecht M.C.M."/>
            <person name="Laureni M."/>
        </authorList>
    </citation>
    <scope>NUCLEOTIDE SEQUENCE</scope>
    <source>
        <strain evidence="2">BROCD043</strain>
    </source>
</reference>
<sequence>MINHKRLGDLLFFCVSFVALVQVALLAMLSDVVISFIESKIRFCYAIISGVVRFDPAVFTVDFMIMVTYLLIWIALLLKLGSKLLAVSFKIITSHRYIKSLVVKTRQDIRLIINRKDLVFTAGFLSPQVFVSSNIRSRLEANEYKAVIEHEFFHARNYHPLKKLLLELFLFSFPRFIASRIMKSYEELTEIAADDYARKRGATNKEIASALVKLWEIDAHMGYYAVSFLQTRSRIGTITGAKESVFKYSFLFLLISSLFLFLMITFINGQELLLSCKIAYY</sequence>
<keyword evidence="1" id="KW-1133">Transmembrane helix</keyword>
<dbReference type="PANTHER" id="PTHR34978:SF3">
    <property type="entry name" value="SLR0241 PROTEIN"/>
    <property type="match status" value="1"/>
</dbReference>
<name>A0A952AKS3_9BACT</name>
<proteinExistence type="predicted"/>
<gene>
    <name evidence="2" type="ORF">H3C67_03590</name>
</gene>
<keyword evidence="1" id="KW-0472">Membrane</keyword>
<protein>
    <submittedName>
        <fullName evidence="2">M56 family metallopeptidase</fullName>
    </submittedName>
</protein>
<dbReference type="Proteomes" id="UP000781173">
    <property type="component" value="Unassembled WGS sequence"/>
</dbReference>
<feature type="transmembrane region" description="Helical" evidence="1">
    <location>
        <begin position="57"/>
        <end position="78"/>
    </location>
</feature>
<feature type="transmembrane region" description="Helical" evidence="1">
    <location>
        <begin position="248"/>
        <end position="267"/>
    </location>
</feature>
<dbReference type="CDD" id="cd07326">
    <property type="entry name" value="M56_BlaR1_MecR1_like"/>
    <property type="match status" value="1"/>
</dbReference>
<dbReference type="EMBL" id="JACFOF010000008">
    <property type="protein sequence ID" value="MBW7953847.1"/>
    <property type="molecule type" value="Genomic_DNA"/>
</dbReference>
<evidence type="ECO:0000256" key="1">
    <source>
        <dbReference type="SAM" id="Phobius"/>
    </source>
</evidence>
<dbReference type="AlphaFoldDB" id="A0A952AKS3"/>
<comment type="caution">
    <text evidence="2">The sequence shown here is derived from an EMBL/GenBank/DDBJ whole genome shotgun (WGS) entry which is preliminary data.</text>
</comment>
<organism evidence="2 3">
    <name type="scientific">Candidatus Dojkabacteria bacterium</name>
    <dbReference type="NCBI Taxonomy" id="2099670"/>
    <lineage>
        <taxon>Bacteria</taxon>
        <taxon>Candidatus Dojkabacteria</taxon>
    </lineage>
</organism>